<evidence type="ECO:0000313" key="2">
    <source>
        <dbReference type="Proteomes" id="UP000886725"/>
    </source>
</evidence>
<comment type="caution">
    <text evidence="1">The sequence shown here is derived from an EMBL/GenBank/DDBJ whole genome shotgun (WGS) entry which is preliminary data.</text>
</comment>
<dbReference type="Proteomes" id="UP000886725">
    <property type="component" value="Unassembled WGS sequence"/>
</dbReference>
<proteinExistence type="predicted"/>
<dbReference type="EMBL" id="DVFU01000064">
    <property type="protein sequence ID" value="HIQ64727.1"/>
    <property type="molecule type" value="Genomic_DNA"/>
</dbReference>
<organism evidence="1 2">
    <name type="scientific">Candidatus Faecenecus gallistercoris</name>
    <dbReference type="NCBI Taxonomy" id="2840793"/>
    <lineage>
        <taxon>Bacteria</taxon>
        <taxon>Bacillati</taxon>
        <taxon>Bacillota</taxon>
        <taxon>Bacillota incertae sedis</taxon>
        <taxon>Candidatus Faecenecus</taxon>
    </lineage>
</organism>
<reference evidence="1" key="2">
    <citation type="journal article" date="2021" name="PeerJ">
        <title>Extensive microbial diversity within the chicken gut microbiome revealed by metagenomics and culture.</title>
        <authorList>
            <person name="Gilroy R."/>
            <person name="Ravi A."/>
            <person name="Getino M."/>
            <person name="Pursley I."/>
            <person name="Horton D.L."/>
            <person name="Alikhan N.F."/>
            <person name="Baker D."/>
            <person name="Gharbi K."/>
            <person name="Hall N."/>
            <person name="Watson M."/>
            <person name="Adriaenssens E.M."/>
            <person name="Foster-Nyarko E."/>
            <person name="Jarju S."/>
            <person name="Secka A."/>
            <person name="Antonio M."/>
            <person name="Oren A."/>
            <person name="Chaudhuri R.R."/>
            <person name="La Ragione R."/>
            <person name="Hildebrand F."/>
            <person name="Pallen M.J."/>
        </authorList>
    </citation>
    <scope>NUCLEOTIDE SEQUENCE</scope>
    <source>
        <strain evidence="1">CHK165-10780</strain>
    </source>
</reference>
<dbReference type="AlphaFoldDB" id="A0A9D0YZ20"/>
<evidence type="ECO:0000313" key="1">
    <source>
        <dbReference type="EMBL" id="HIQ64727.1"/>
    </source>
</evidence>
<sequence>MNLQDQEFNNVYFASMMQSLGAVNPITNWYVELCDAESMPVCHYLPKRTNVSHHVLHCNHNTISCNLDQLLFLAEDRYVLANGFFPELPLLIDRLEVCANNESCSYEFFVGVCGDAKSDAVKLDIEQYRDLRNFLTDEYGIDTSNGLFVYEEERVDMGIKSYFLYYDRPATLPHRKWYLC</sequence>
<protein>
    <submittedName>
        <fullName evidence="1">Uncharacterized protein</fullName>
    </submittedName>
</protein>
<gene>
    <name evidence="1" type="ORF">IAC85_03210</name>
</gene>
<name>A0A9D0YZ20_9FIRM</name>
<accession>A0A9D0YZ20</accession>
<reference evidence="1" key="1">
    <citation type="submission" date="2020-10" db="EMBL/GenBank/DDBJ databases">
        <authorList>
            <person name="Gilroy R."/>
        </authorList>
    </citation>
    <scope>NUCLEOTIDE SEQUENCE</scope>
    <source>
        <strain evidence="1">CHK165-10780</strain>
    </source>
</reference>